<dbReference type="GO" id="GO:0016055">
    <property type="term" value="P:Wnt signaling pathway"/>
    <property type="evidence" value="ECO:0007669"/>
    <property type="project" value="UniProtKB-KW"/>
</dbReference>
<dbReference type="GO" id="GO:0030513">
    <property type="term" value="P:positive regulation of BMP signaling pathway"/>
    <property type="evidence" value="ECO:0007669"/>
    <property type="project" value="Ensembl"/>
</dbReference>
<feature type="compositionally biased region" description="Polar residues" evidence="10">
    <location>
        <begin position="230"/>
        <end position="255"/>
    </location>
</feature>
<feature type="coiled-coil region" evidence="9">
    <location>
        <begin position="338"/>
        <end position="563"/>
    </location>
</feature>
<dbReference type="Pfam" id="PF06818">
    <property type="entry name" value="Fez1"/>
    <property type="match status" value="1"/>
</dbReference>
<dbReference type="AlphaFoldDB" id="H3CTC5"/>
<keyword evidence="3 9" id="KW-0879">Wnt signaling pathway</keyword>
<evidence type="ECO:0000256" key="7">
    <source>
        <dbReference type="ARBA" id="ARBA00023212"/>
    </source>
</evidence>
<keyword evidence="1 9" id="KW-0963">Cytoplasm</keyword>
<dbReference type="OMA" id="LQHNYVQ"/>
<evidence type="ECO:0000256" key="6">
    <source>
        <dbReference type="ARBA" id="ARBA00023054"/>
    </source>
</evidence>
<dbReference type="GO" id="GO:0051255">
    <property type="term" value="P:spindle midzone assembly"/>
    <property type="evidence" value="ECO:0007669"/>
    <property type="project" value="UniProtKB-UniRule"/>
</dbReference>
<dbReference type="PANTHER" id="PTHR19354">
    <property type="entry name" value="ZIPPER PUTATIVE TUMOR SUPPRESSOR 2 HOMOLOG-LIKE PROTEIN-RELATED"/>
    <property type="match status" value="1"/>
</dbReference>
<sequence length="682" mass="75348">MALVQALPVTDHPNPGPVSCGPCGTGTVMGSVSSLISGRTYQERHCRAASEFPTKARRSTPATNCFRLQDNTLRSGSSLEQLAGCQQPDPSPGPRCASPVAHQADWNDNVVVVAATSPCSDSEDQRDNRTLNGNIGGPPPKLIPVSGQLEKNMEKVLIRPTAFKPVVPKNRHSVHYLSPRPGGGTLSESQASLNILLPNGASGTTGIVMSSSSSSEGKCSSYCGGQNARSSQSCSMSDSGRNSLSSLPTHSSTGYSLAPSEGSSSGSGSGAQLEPATALGRNPSGGSGSHSHTNSDSGRSSSSKSTGSGSLSGRGQPLSDSGSCGHSSPPVEGYEVVVRELEDKLRERDLELQQLRENLDENEAAICQVYEEKQRRCEREMEELRQSCAAKMKQASQKAQRSQQVLELQVFQLQQEKKKLQEDFSSLLQNKEMLEKRCATIQREQTQLGPRLEETKWEVCQKSGEISLLKQQLKEIQSELSQKAGDIVVLKAQLREARSEMQASQARFQEAQAALRTRSLELEVCENELQRRKSEAELLREKLGRVEEELSRLRDALSNHSALVGGESDEAKAQRQNAETVLGLRQQVDRLKAELIYERRTSEEHLSRFEDERRVWQEEKEKVIRYQKQLQQNYIQMYRRNRELERVMRELSLELESRDMEDYEVRSGSNDIHFEEITATEI</sequence>
<dbReference type="STRING" id="99883.ENSTNIP00000011509"/>
<dbReference type="GO" id="GO:0009953">
    <property type="term" value="P:dorsal/ventral pattern formation"/>
    <property type="evidence" value="ECO:0007669"/>
    <property type="project" value="Ensembl"/>
</dbReference>
<dbReference type="InterPro" id="IPR028597">
    <property type="entry name" value="LZTS2"/>
</dbReference>
<evidence type="ECO:0000256" key="2">
    <source>
        <dbReference type="ARBA" id="ARBA00022618"/>
    </source>
</evidence>
<reference evidence="11" key="3">
    <citation type="submission" date="2025-09" db="UniProtKB">
        <authorList>
            <consortium name="Ensembl"/>
        </authorList>
    </citation>
    <scope>IDENTIFICATION</scope>
</reference>
<dbReference type="HOGENOM" id="CLU_026379_2_0_1"/>
<accession>H3CTC5</accession>
<comment type="subcellular location">
    <subcellularLocation>
        <location evidence="9">Cytoplasm</location>
    </subcellularLocation>
    <subcellularLocation>
        <location evidence="9">Cytoplasm</location>
        <location evidence="9">Cytoskeleton</location>
        <location evidence="9">Microtubule organizing center</location>
        <location evidence="9">Centrosome</location>
    </subcellularLocation>
</comment>
<dbReference type="InParanoid" id="H3CTC5"/>
<gene>
    <name evidence="9" type="primary">LZTS2</name>
    <name evidence="9" type="synonym">LAPSER1</name>
</gene>
<comment type="similarity">
    <text evidence="9">Belongs to the LZTS2 family.</text>
</comment>
<dbReference type="GO" id="GO:0051013">
    <property type="term" value="P:microtubule severing"/>
    <property type="evidence" value="ECO:0007669"/>
    <property type="project" value="UniProtKB-UniRule"/>
</dbReference>
<keyword evidence="5 9" id="KW-0498">Mitosis</keyword>
<dbReference type="GO" id="GO:0005737">
    <property type="term" value="C:cytoplasm"/>
    <property type="evidence" value="ECO:0007669"/>
    <property type="project" value="UniProtKB-SubCell"/>
</dbReference>
<evidence type="ECO:0000313" key="11">
    <source>
        <dbReference type="Ensembl" id="ENSTNIP00000011509.1"/>
    </source>
</evidence>
<dbReference type="Proteomes" id="UP000007303">
    <property type="component" value="Unassembled WGS sequence"/>
</dbReference>
<reference evidence="12" key="1">
    <citation type="journal article" date="2004" name="Nature">
        <title>Genome duplication in the teleost fish Tetraodon nigroviridis reveals the early vertebrate proto-karyotype.</title>
        <authorList>
            <person name="Jaillon O."/>
            <person name="Aury J.-M."/>
            <person name="Brunet F."/>
            <person name="Petit J.-L."/>
            <person name="Stange-Thomann N."/>
            <person name="Mauceli E."/>
            <person name="Bouneau L."/>
            <person name="Fischer C."/>
            <person name="Ozouf-Costaz C."/>
            <person name="Bernot A."/>
            <person name="Nicaud S."/>
            <person name="Jaffe D."/>
            <person name="Fisher S."/>
            <person name="Lutfalla G."/>
            <person name="Dossat C."/>
            <person name="Segurens B."/>
            <person name="Dasilva C."/>
            <person name="Salanoubat M."/>
            <person name="Levy M."/>
            <person name="Boudet N."/>
            <person name="Castellano S."/>
            <person name="Anthouard V."/>
            <person name="Jubin C."/>
            <person name="Castelli V."/>
            <person name="Katinka M."/>
            <person name="Vacherie B."/>
            <person name="Biemont C."/>
            <person name="Skalli Z."/>
            <person name="Cattolico L."/>
            <person name="Poulain J."/>
            <person name="De Berardinis V."/>
            <person name="Cruaud C."/>
            <person name="Duprat S."/>
            <person name="Brottier P."/>
            <person name="Coutanceau J.-P."/>
            <person name="Gouzy J."/>
            <person name="Parra G."/>
            <person name="Lardier G."/>
            <person name="Chapple C."/>
            <person name="McKernan K.J."/>
            <person name="McEwan P."/>
            <person name="Bosak S."/>
            <person name="Kellis M."/>
            <person name="Volff J.-N."/>
            <person name="Guigo R."/>
            <person name="Zody M.C."/>
            <person name="Mesirov J."/>
            <person name="Lindblad-Toh K."/>
            <person name="Birren B."/>
            <person name="Nusbaum C."/>
            <person name="Kahn D."/>
            <person name="Robinson-Rechavi M."/>
            <person name="Laudet V."/>
            <person name="Schachter V."/>
            <person name="Quetier F."/>
            <person name="Saurin W."/>
            <person name="Scarpelli C."/>
            <person name="Wincker P."/>
            <person name="Lander E.S."/>
            <person name="Weissenbach J."/>
            <person name="Roest Crollius H."/>
        </authorList>
    </citation>
    <scope>NUCLEOTIDE SEQUENCE [LARGE SCALE GENOMIC DNA]</scope>
</reference>
<feature type="region of interest" description="Disordered" evidence="10">
    <location>
        <begin position="230"/>
        <end position="331"/>
    </location>
</feature>
<evidence type="ECO:0000256" key="8">
    <source>
        <dbReference type="ARBA" id="ARBA00023306"/>
    </source>
</evidence>
<feature type="compositionally biased region" description="Low complexity" evidence="10">
    <location>
        <begin position="289"/>
        <end position="315"/>
    </location>
</feature>
<keyword evidence="12" id="KW-1185">Reference proteome</keyword>
<dbReference type="GO" id="GO:0051168">
    <property type="term" value="P:nuclear export"/>
    <property type="evidence" value="ECO:0007669"/>
    <property type="project" value="UniProtKB-UniRule"/>
</dbReference>
<dbReference type="GO" id="GO:0008013">
    <property type="term" value="F:beta-catenin binding"/>
    <property type="evidence" value="ECO:0007669"/>
    <property type="project" value="Ensembl"/>
</dbReference>
<evidence type="ECO:0000256" key="1">
    <source>
        <dbReference type="ARBA" id="ARBA00022490"/>
    </source>
</evidence>
<dbReference type="InterPro" id="IPR045329">
    <property type="entry name" value="LZTS"/>
</dbReference>
<evidence type="ECO:0000256" key="9">
    <source>
        <dbReference type="HAMAP-Rule" id="MF_03026"/>
    </source>
</evidence>
<feature type="region of interest" description="Disordered" evidence="10">
    <location>
        <begin position="118"/>
        <end position="141"/>
    </location>
</feature>
<protein>
    <recommendedName>
        <fullName evidence="9">Leucine zipper putative tumor suppressor 2 homolog</fullName>
    </recommendedName>
    <alternativeName>
        <fullName evidence="9">Protein LAPSER1</fullName>
    </alternativeName>
</protein>
<dbReference type="GO" id="GO:0000281">
    <property type="term" value="P:mitotic cytokinesis"/>
    <property type="evidence" value="ECO:0007669"/>
    <property type="project" value="UniProtKB-UniRule"/>
</dbReference>
<name>H3CTC5_TETNG</name>
<dbReference type="GO" id="GO:0060026">
    <property type="term" value="P:convergent extension"/>
    <property type="evidence" value="ECO:0007669"/>
    <property type="project" value="Ensembl"/>
</dbReference>
<dbReference type="GO" id="GO:0005874">
    <property type="term" value="C:microtubule"/>
    <property type="evidence" value="ECO:0007669"/>
    <property type="project" value="UniProtKB-KW"/>
</dbReference>
<dbReference type="PANTHER" id="PTHR19354:SF4">
    <property type="entry name" value="ZIPPER PUTATIVE TUMOR SUPPRESSOR 2-RELATED"/>
    <property type="match status" value="1"/>
</dbReference>
<dbReference type="GO" id="GO:0042074">
    <property type="term" value="P:cell migration involved in gastrulation"/>
    <property type="evidence" value="ECO:0007669"/>
    <property type="project" value="Ensembl"/>
</dbReference>
<keyword evidence="6 9" id="KW-0175">Coiled coil</keyword>
<feature type="coiled-coil region" evidence="9">
    <location>
        <begin position="627"/>
        <end position="661"/>
    </location>
</feature>
<comment type="function">
    <text evidence="9">Negative regulator of katanin-mediated microtubule severing and release from the centrosome. Required for central spindle formation and the completion of cytokinesis. Negative regulator of the Wnt signaling pathway. Represses beta-catenin-mediated transcriptional activation by promoting the nuclear exclusion of beta-catenin.</text>
</comment>
<organism evidence="11 12">
    <name type="scientific">Tetraodon nigroviridis</name>
    <name type="common">Spotted green pufferfish</name>
    <name type="synonym">Chelonodon nigroviridis</name>
    <dbReference type="NCBI Taxonomy" id="99883"/>
    <lineage>
        <taxon>Eukaryota</taxon>
        <taxon>Metazoa</taxon>
        <taxon>Chordata</taxon>
        <taxon>Craniata</taxon>
        <taxon>Vertebrata</taxon>
        <taxon>Euteleostomi</taxon>
        <taxon>Actinopterygii</taxon>
        <taxon>Neopterygii</taxon>
        <taxon>Teleostei</taxon>
        <taxon>Neoteleostei</taxon>
        <taxon>Acanthomorphata</taxon>
        <taxon>Eupercaria</taxon>
        <taxon>Tetraodontiformes</taxon>
        <taxon>Tetradontoidea</taxon>
        <taxon>Tetraodontidae</taxon>
        <taxon>Tetraodon</taxon>
    </lineage>
</organism>
<dbReference type="GO" id="GO:0030496">
    <property type="term" value="C:midbody"/>
    <property type="evidence" value="ECO:0007669"/>
    <property type="project" value="UniProtKB-UniRule"/>
</dbReference>
<keyword evidence="8 9" id="KW-0131">Cell cycle</keyword>
<evidence type="ECO:0000313" key="12">
    <source>
        <dbReference type="Proteomes" id="UP000007303"/>
    </source>
</evidence>
<proteinExistence type="inferred from homology"/>
<dbReference type="HAMAP" id="MF_03026">
    <property type="entry name" value="LZTS2"/>
    <property type="match status" value="1"/>
</dbReference>
<dbReference type="GeneTree" id="ENSGT00940000154078"/>
<evidence type="ECO:0000256" key="3">
    <source>
        <dbReference type="ARBA" id="ARBA00022687"/>
    </source>
</evidence>
<evidence type="ECO:0000256" key="5">
    <source>
        <dbReference type="ARBA" id="ARBA00022776"/>
    </source>
</evidence>
<dbReference type="GO" id="GO:0090090">
    <property type="term" value="P:negative regulation of canonical Wnt signaling pathway"/>
    <property type="evidence" value="ECO:0007669"/>
    <property type="project" value="Ensembl"/>
</dbReference>
<keyword evidence="2 9" id="KW-0132">Cell division</keyword>
<dbReference type="GO" id="GO:0005813">
    <property type="term" value="C:centrosome"/>
    <property type="evidence" value="ECO:0007669"/>
    <property type="project" value="UniProtKB-SubCell"/>
</dbReference>
<evidence type="ECO:0000256" key="4">
    <source>
        <dbReference type="ARBA" id="ARBA00022701"/>
    </source>
</evidence>
<keyword evidence="7 9" id="KW-0206">Cytoskeleton</keyword>
<reference evidence="11" key="2">
    <citation type="submission" date="2025-08" db="UniProtKB">
        <authorList>
            <consortium name="Ensembl"/>
        </authorList>
    </citation>
    <scope>IDENTIFICATION</scope>
</reference>
<dbReference type="Ensembl" id="ENSTNIT00000011691.1">
    <property type="protein sequence ID" value="ENSTNIP00000011509.1"/>
    <property type="gene ID" value="ENSTNIG00000008661.1"/>
</dbReference>
<dbReference type="FunCoup" id="H3CTC5">
    <property type="interactions" value="830"/>
</dbReference>
<keyword evidence="4 9" id="KW-0493">Microtubule</keyword>
<evidence type="ECO:0000256" key="10">
    <source>
        <dbReference type="SAM" id="MobiDB-lite"/>
    </source>
</evidence>